<organism evidence="2 3">
    <name type="scientific">Xaviernesmea rhizosphaerae</name>
    <dbReference type="NCBI Taxonomy" id="1672749"/>
    <lineage>
        <taxon>Bacteria</taxon>
        <taxon>Pseudomonadati</taxon>
        <taxon>Pseudomonadota</taxon>
        <taxon>Alphaproteobacteria</taxon>
        <taxon>Hyphomicrobiales</taxon>
        <taxon>Rhizobiaceae</taxon>
        <taxon>Rhizobium/Agrobacterium group</taxon>
        <taxon>Xaviernesmea</taxon>
    </lineage>
</organism>
<keyword evidence="2" id="KW-0808">Transferase</keyword>
<name>A0A1Q9APN0_9HYPH</name>
<gene>
    <name evidence="2" type="ORF">BJF92_16445</name>
</gene>
<dbReference type="GO" id="GO:0008999">
    <property type="term" value="F:protein-N-terminal-alanine acetyltransferase activity"/>
    <property type="evidence" value="ECO:0007669"/>
    <property type="project" value="TreeGrafter"/>
</dbReference>
<sequence length="241" mass="26847">MSDLSNWTPRPSPQPITLEGRFVRLLPYDRAVHLAALWEAFGGLEINARLIYFAQPDFAGIEDFDRWLTACQAGGWVTELFQSVETGALVGMANYMRADPANGVVEVGGVAHTLAMARSPLSTEAHYLMARHVFDDLGYRRYEWKCNNDNAPSKATALRLGFTFEGVFRQHMLSKGGNRDTAWFSMIDGEWPLIKAAFEAWLAPENFDAEGRQIRRLEEIRAQLAHEEVAPSGLAPSGVSS</sequence>
<dbReference type="Proteomes" id="UP000186143">
    <property type="component" value="Unassembled WGS sequence"/>
</dbReference>
<accession>A0A1Q9APN0</accession>
<evidence type="ECO:0000313" key="2">
    <source>
        <dbReference type="EMBL" id="OLP57382.1"/>
    </source>
</evidence>
<evidence type="ECO:0000313" key="3">
    <source>
        <dbReference type="Proteomes" id="UP000186143"/>
    </source>
</evidence>
<proteinExistence type="predicted"/>
<dbReference type="PANTHER" id="PTHR43441">
    <property type="entry name" value="RIBOSOMAL-PROTEIN-SERINE ACETYLTRANSFERASE"/>
    <property type="match status" value="1"/>
</dbReference>
<protein>
    <submittedName>
        <fullName evidence="2">GNAT family N-acetyltransferase</fullName>
    </submittedName>
</protein>
<dbReference type="OrthoDB" id="5295305at2"/>
<feature type="domain" description="N-acetyltransferase" evidence="1">
    <location>
        <begin position="61"/>
        <end position="163"/>
    </location>
</feature>
<dbReference type="RefSeq" id="WP_075633119.1">
    <property type="nucleotide sequence ID" value="NZ_MKIO01000018.1"/>
</dbReference>
<dbReference type="SUPFAM" id="SSF55729">
    <property type="entry name" value="Acyl-CoA N-acyltransferases (Nat)"/>
    <property type="match status" value="1"/>
</dbReference>
<dbReference type="AlphaFoldDB" id="A0A1Q9APN0"/>
<dbReference type="EMBL" id="MKIO01000018">
    <property type="protein sequence ID" value="OLP57382.1"/>
    <property type="molecule type" value="Genomic_DNA"/>
</dbReference>
<dbReference type="FunFam" id="3.40.630.30:FF:000047">
    <property type="entry name" value="Acetyltransferase, GNAT family"/>
    <property type="match status" value="1"/>
</dbReference>
<evidence type="ECO:0000259" key="1">
    <source>
        <dbReference type="Pfam" id="PF13302"/>
    </source>
</evidence>
<dbReference type="PANTHER" id="PTHR43441:SF2">
    <property type="entry name" value="FAMILY ACETYLTRANSFERASE, PUTATIVE (AFU_ORTHOLOGUE AFUA_7G00850)-RELATED"/>
    <property type="match status" value="1"/>
</dbReference>
<dbReference type="STRING" id="1672749.BJF92_16445"/>
<dbReference type="GO" id="GO:1990189">
    <property type="term" value="F:protein N-terminal-serine acetyltransferase activity"/>
    <property type="evidence" value="ECO:0007669"/>
    <property type="project" value="TreeGrafter"/>
</dbReference>
<comment type="caution">
    <text evidence="2">The sequence shown here is derived from an EMBL/GenBank/DDBJ whole genome shotgun (WGS) entry which is preliminary data.</text>
</comment>
<dbReference type="InterPro" id="IPR016181">
    <property type="entry name" value="Acyl_CoA_acyltransferase"/>
</dbReference>
<dbReference type="InterPro" id="IPR000182">
    <property type="entry name" value="GNAT_dom"/>
</dbReference>
<dbReference type="Pfam" id="PF13302">
    <property type="entry name" value="Acetyltransf_3"/>
    <property type="match status" value="1"/>
</dbReference>
<reference evidence="2 3" key="1">
    <citation type="submission" date="2016-09" db="EMBL/GenBank/DDBJ databases">
        <title>Rhizobium sp. nov., a novel species isolated from the rice rhizosphere.</title>
        <authorList>
            <person name="Zhao J."/>
            <person name="Zhang X."/>
        </authorList>
    </citation>
    <scope>NUCLEOTIDE SEQUENCE [LARGE SCALE GENOMIC DNA]</scope>
    <source>
        <strain evidence="2 3">MH17</strain>
    </source>
</reference>
<dbReference type="InterPro" id="IPR051908">
    <property type="entry name" value="Ribosomal_N-acetyltransferase"/>
</dbReference>
<dbReference type="Gene3D" id="3.40.630.30">
    <property type="match status" value="1"/>
</dbReference>